<keyword evidence="2" id="KW-1185">Reference proteome</keyword>
<accession>A0AAN9XJG7</accession>
<evidence type="ECO:0000313" key="1">
    <source>
        <dbReference type="EMBL" id="KAK7395232.1"/>
    </source>
</evidence>
<comment type="caution">
    <text evidence="1">The sequence shown here is derived from an EMBL/GenBank/DDBJ whole genome shotgun (WGS) entry which is preliminary data.</text>
</comment>
<gene>
    <name evidence="1" type="ORF">VNO78_15780</name>
</gene>
<protein>
    <submittedName>
        <fullName evidence="1">Uncharacterized protein</fullName>
    </submittedName>
</protein>
<reference evidence="1 2" key="1">
    <citation type="submission" date="2024-01" db="EMBL/GenBank/DDBJ databases">
        <title>The genomes of 5 underutilized Papilionoideae crops provide insights into root nodulation and disease resistanc.</title>
        <authorList>
            <person name="Jiang F."/>
        </authorList>
    </citation>
    <scope>NUCLEOTIDE SEQUENCE [LARGE SCALE GENOMIC DNA]</scope>
    <source>
        <strain evidence="1">DUOXIRENSHENG_FW03</strain>
        <tissue evidence="1">Leaves</tissue>
    </source>
</reference>
<evidence type="ECO:0000313" key="2">
    <source>
        <dbReference type="Proteomes" id="UP001386955"/>
    </source>
</evidence>
<dbReference type="EMBL" id="JAYMYS010000004">
    <property type="protein sequence ID" value="KAK7395232.1"/>
    <property type="molecule type" value="Genomic_DNA"/>
</dbReference>
<dbReference type="Proteomes" id="UP001386955">
    <property type="component" value="Unassembled WGS sequence"/>
</dbReference>
<name>A0AAN9XJG7_PSOTE</name>
<proteinExistence type="predicted"/>
<organism evidence="1 2">
    <name type="scientific">Psophocarpus tetragonolobus</name>
    <name type="common">Winged bean</name>
    <name type="synonym">Dolichos tetragonolobus</name>
    <dbReference type="NCBI Taxonomy" id="3891"/>
    <lineage>
        <taxon>Eukaryota</taxon>
        <taxon>Viridiplantae</taxon>
        <taxon>Streptophyta</taxon>
        <taxon>Embryophyta</taxon>
        <taxon>Tracheophyta</taxon>
        <taxon>Spermatophyta</taxon>
        <taxon>Magnoliopsida</taxon>
        <taxon>eudicotyledons</taxon>
        <taxon>Gunneridae</taxon>
        <taxon>Pentapetalae</taxon>
        <taxon>rosids</taxon>
        <taxon>fabids</taxon>
        <taxon>Fabales</taxon>
        <taxon>Fabaceae</taxon>
        <taxon>Papilionoideae</taxon>
        <taxon>50 kb inversion clade</taxon>
        <taxon>NPAAA clade</taxon>
        <taxon>indigoferoid/millettioid clade</taxon>
        <taxon>Phaseoleae</taxon>
        <taxon>Psophocarpus</taxon>
    </lineage>
</organism>
<sequence length="148" mass="15719">MHKPEETKAKHKLDMKLPGAVTRVVGCALWNWDAHRGARGLLGAERVAVEVTRPARVEQPRHGGVAHVAHAPAVALVNKSESARVHGAREGAWARATVLMQVEIARAATNVFVVALKENMAAPPMVTIEGVDAGREGWVSGSNNGSLS</sequence>
<dbReference type="AlphaFoldDB" id="A0AAN9XJG7"/>